<protein>
    <submittedName>
        <fullName evidence="9">Response regulator transcription factor</fullName>
    </submittedName>
</protein>
<evidence type="ECO:0000256" key="6">
    <source>
        <dbReference type="SAM" id="MobiDB-lite"/>
    </source>
</evidence>
<dbReference type="EMBL" id="CP073100">
    <property type="protein sequence ID" value="QUE53237.1"/>
    <property type="molecule type" value="Genomic_DNA"/>
</dbReference>
<dbReference type="PROSITE" id="PS00622">
    <property type="entry name" value="HTH_LUXR_1"/>
    <property type="match status" value="1"/>
</dbReference>
<evidence type="ECO:0000256" key="5">
    <source>
        <dbReference type="PROSITE-ProRule" id="PRU00169"/>
    </source>
</evidence>
<dbReference type="PANTHER" id="PTHR43214">
    <property type="entry name" value="TWO-COMPONENT RESPONSE REGULATOR"/>
    <property type="match status" value="1"/>
</dbReference>
<proteinExistence type="predicted"/>
<evidence type="ECO:0000256" key="3">
    <source>
        <dbReference type="ARBA" id="ARBA00023125"/>
    </source>
</evidence>
<name>A0A975J3D5_9BACT</name>
<feature type="domain" description="HTH luxR-type" evidence="7">
    <location>
        <begin position="144"/>
        <end position="209"/>
    </location>
</feature>
<dbReference type="InterPro" id="IPR058245">
    <property type="entry name" value="NreC/VraR/RcsB-like_REC"/>
</dbReference>
<dbReference type="SMART" id="SM00421">
    <property type="entry name" value="HTH_LUXR"/>
    <property type="match status" value="1"/>
</dbReference>
<dbReference type="SUPFAM" id="SSF52172">
    <property type="entry name" value="CheY-like"/>
    <property type="match status" value="1"/>
</dbReference>
<dbReference type="InterPro" id="IPR039420">
    <property type="entry name" value="WalR-like"/>
</dbReference>
<evidence type="ECO:0000313" key="10">
    <source>
        <dbReference type="Proteomes" id="UP000676169"/>
    </source>
</evidence>
<dbReference type="InterPro" id="IPR001789">
    <property type="entry name" value="Sig_transdc_resp-reg_receiver"/>
</dbReference>
<keyword evidence="3" id="KW-0238">DNA-binding</keyword>
<dbReference type="Gene3D" id="3.40.50.2300">
    <property type="match status" value="1"/>
</dbReference>
<evidence type="ECO:0000259" key="7">
    <source>
        <dbReference type="PROSITE" id="PS50043"/>
    </source>
</evidence>
<dbReference type="GO" id="GO:0006355">
    <property type="term" value="P:regulation of DNA-templated transcription"/>
    <property type="evidence" value="ECO:0007669"/>
    <property type="project" value="InterPro"/>
</dbReference>
<dbReference type="InterPro" id="IPR000792">
    <property type="entry name" value="Tscrpt_reg_LuxR_C"/>
</dbReference>
<dbReference type="RefSeq" id="WP_211634579.1">
    <property type="nucleotide sequence ID" value="NZ_CP073100.1"/>
</dbReference>
<organism evidence="9 10">
    <name type="scientific">Luteolibacter ambystomatis</name>
    <dbReference type="NCBI Taxonomy" id="2824561"/>
    <lineage>
        <taxon>Bacteria</taxon>
        <taxon>Pseudomonadati</taxon>
        <taxon>Verrucomicrobiota</taxon>
        <taxon>Verrucomicrobiia</taxon>
        <taxon>Verrucomicrobiales</taxon>
        <taxon>Verrucomicrobiaceae</taxon>
        <taxon>Luteolibacter</taxon>
    </lineage>
</organism>
<feature type="domain" description="Response regulatory" evidence="8">
    <location>
        <begin position="4"/>
        <end position="119"/>
    </location>
</feature>
<evidence type="ECO:0000256" key="4">
    <source>
        <dbReference type="ARBA" id="ARBA00023163"/>
    </source>
</evidence>
<feature type="region of interest" description="Disordered" evidence="6">
    <location>
        <begin position="223"/>
        <end position="245"/>
    </location>
</feature>
<dbReference type="InterPro" id="IPR011006">
    <property type="entry name" value="CheY-like_superfamily"/>
</dbReference>
<gene>
    <name evidence="9" type="ORF">KBB96_10130</name>
</gene>
<evidence type="ECO:0000256" key="1">
    <source>
        <dbReference type="ARBA" id="ARBA00022553"/>
    </source>
</evidence>
<dbReference type="SUPFAM" id="SSF46894">
    <property type="entry name" value="C-terminal effector domain of the bipartite response regulators"/>
    <property type="match status" value="1"/>
</dbReference>
<reference evidence="9" key="1">
    <citation type="submission" date="2021-04" db="EMBL/GenBank/DDBJ databases">
        <title>Luteolibacter sp. 32A isolated from the skin of an Anderson's salamander (Ambystoma andersonii).</title>
        <authorList>
            <person name="Spergser J."/>
            <person name="Busse H.-J."/>
        </authorList>
    </citation>
    <scope>NUCLEOTIDE SEQUENCE</scope>
    <source>
        <strain evidence="9">32A</strain>
    </source>
</reference>
<evidence type="ECO:0000256" key="2">
    <source>
        <dbReference type="ARBA" id="ARBA00023015"/>
    </source>
</evidence>
<dbReference type="Pfam" id="PF00196">
    <property type="entry name" value="GerE"/>
    <property type="match status" value="1"/>
</dbReference>
<dbReference type="PROSITE" id="PS50043">
    <property type="entry name" value="HTH_LUXR_2"/>
    <property type="match status" value="1"/>
</dbReference>
<keyword evidence="2" id="KW-0805">Transcription regulation</keyword>
<dbReference type="PANTHER" id="PTHR43214:SF41">
    <property type="entry name" value="NITRATE_NITRITE RESPONSE REGULATOR PROTEIN NARP"/>
    <property type="match status" value="1"/>
</dbReference>
<evidence type="ECO:0000259" key="8">
    <source>
        <dbReference type="PROSITE" id="PS50110"/>
    </source>
</evidence>
<dbReference type="PRINTS" id="PR00038">
    <property type="entry name" value="HTHLUXR"/>
</dbReference>
<dbReference type="AlphaFoldDB" id="A0A975J3D5"/>
<sequence length="245" mass="27001">MPERIFIVDDHPMMHEGLARLLVQEGWEICGGAANADEALNRVMEARPDILILDISLPGKNGLELLKDLLALSPKLSVLVFSMHDEMLYAERVMRAGAKGYIMKDESADELLKAIRAILSGGVYLSPTVSSHLLRNLAGTRARGQIGLDRLTDRELEVFEMVGRGKSNQQISEQLRISPRTVDAHRTHIKTKLGLPDAAALMREAVLWIEHGKTGSSHAFRRTLASPDGREEGNGEQDASSGFKE</sequence>
<dbReference type="KEGG" id="lamb:KBB96_10130"/>
<dbReference type="Proteomes" id="UP000676169">
    <property type="component" value="Chromosome"/>
</dbReference>
<dbReference type="InterPro" id="IPR016032">
    <property type="entry name" value="Sig_transdc_resp-reg_C-effctor"/>
</dbReference>
<dbReference type="Pfam" id="PF00072">
    <property type="entry name" value="Response_reg"/>
    <property type="match status" value="1"/>
</dbReference>
<dbReference type="GO" id="GO:0003677">
    <property type="term" value="F:DNA binding"/>
    <property type="evidence" value="ECO:0007669"/>
    <property type="project" value="UniProtKB-KW"/>
</dbReference>
<dbReference type="CDD" id="cd17535">
    <property type="entry name" value="REC_NarL-like"/>
    <property type="match status" value="1"/>
</dbReference>
<evidence type="ECO:0000313" key="9">
    <source>
        <dbReference type="EMBL" id="QUE53237.1"/>
    </source>
</evidence>
<accession>A0A975J3D5</accession>
<keyword evidence="10" id="KW-1185">Reference proteome</keyword>
<keyword evidence="1 5" id="KW-0597">Phosphoprotein</keyword>
<keyword evidence="4" id="KW-0804">Transcription</keyword>
<dbReference type="SMART" id="SM00448">
    <property type="entry name" value="REC"/>
    <property type="match status" value="1"/>
</dbReference>
<dbReference type="PROSITE" id="PS50110">
    <property type="entry name" value="RESPONSE_REGULATORY"/>
    <property type="match status" value="1"/>
</dbReference>
<dbReference type="GO" id="GO:0000160">
    <property type="term" value="P:phosphorelay signal transduction system"/>
    <property type="evidence" value="ECO:0007669"/>
    <property type="project" value="InterPro"/>
</dbReference>
<dbReference type="CDD" id="cd06170">
    <property type="entry name" value="LuxR_C_like"/>
    <property type="match status" value="1"/>
</dbReference>
<feature type="modified residue" description="4-aspartylphosphate" evidence="5">
    <location>
        <position position="54"/>
    </location>
</feature>